<evidence type="ECO:0000256" key="1">
    <source>
        <dbReference type="SAM" id="MobiDB-lite"/>
    </source>
</evidence>
<organism evidence="2 3">
    <name type="scientific">Anopheles farauti</name>
    <dbReference type="NCBI Taxonomy" id="69004"/>
    <lineage>
        <taxon>Eukaryota</taxon>
        <taxon>Metazoa</taxon>
        <taxon>Ecdysozoa</taxon>
        <taxon>Arthropoda</taxon>
        <taxon>Hexapoda</taxon>
        <taxon>Insecta</taxon>
        <taxon>Pterygota</taxon>
        <taxon>Neoptera</taxon>
        <taxon>Endopterygota</taxon>
        <taxon>Diptera</taxon>
        <taxon>Nematocera</taxon>
        <taxon>Culicoidea</taxon>
        <taxon>Culicidae</taxon>
        <taxon>Anophelinae</taxon>
        <taxon>Anopheles</taxon>
    </lineage>
</organism>
<accession>A0A182QC54</accession>
<sequence length="272" mass="29727">MSTTDFEAFREYHWLDTPDAAGPVGHRHGMARTSTPIRDSTVAAVVALASLEDLDTLSPLSTDVSDGRKLALPNDESSKGGEGWTTEPTASAMKSSRKHFNLDLDTDTTTTKTTTTSTSTATKARKTTTFEKTFKPESHSNRGTSPMNEVIESPDSIHSARFSRGDSPAIKLVIGRKEIKTSDTSAITESRLTVYGHKDVEISISSQSTISLTTTHTSKDGREKTTEMSSSGGEVKETATGKRYKQFKLVDDPDSDQTERKRDDTRISYYGD</sequence>
<protein>
    <submittedName>
        <fullName evidence="2">Uncharacterized protein</fullName>
    </submittedName>
</protein>
<feature type="compositionally biased region" description="Basic and acidic residues" evidence="1">
    <location>
        <begin position="257"/>
        <end position="266"/>
    </location>
</feature>
<dbReference type="AlphaFoldDB" id="A0A182QC54"/>
<dbReference type="EnsemblMetazoa" id="AFAF007221-RA">
    <property type="protein sequence ID" value="AFAF007221-PA"/>
    <property type="gene ID" value="AFAF007221"/>
</dbReference>
<dbReference type="VEuPathDB" id="VectorBase:AFAF007221"/>
<feature type="compositionally biased region" description="Basic and acidic residues" evidence="1">
    <location>
        <begin position="128"/>
        <end position="140"/>
    </location>
</feature>
<proteinExistence type="predicted"/>
<dbReference type="Proteomes" id="UP000075886">
    <property type="component" value="Unassembled WGS sequence"/>
</dbReference>
<dbReference type="EMBL" id="AXCN02001215">
    <property type="status" value="NOT_ANNOTATED_CDS"/>
    <property type="molecule type" value="Genomic_DNA"/>
</dbReference>
<feature type="compositionally biased region" description="Basic and acidic residues" evidence="1">
    <location>
        <begin position="217"/>
        <end position="226"/>
    </location>
</feature>
<keyword evidence="3" id="KW-1185">Reference proteome</keyword>
<dbReference type="STRING" id="69004.A0A182QC54"/>
<reference evidence="2" key="2">
    <citation type="submission" date="2020-05" db="UniProtKB">
        <authorList>
            <consortium name="EnsemblMetazoa"/>
        </authorList>
    </citation>
    <scope>IDENTIFICATION</scope>
    <source>
        <strain evidence="2">FAR1</strain>
    </source>
</reference>
<evidence type="ECO:0000313" key="2">
    <source>
        <dbReference type="EnsemblMetazoa" id="AFAF007221-PA"/>
    </source>
</evidence>
<evidence type="ECO:0000313" key="3">
    <source>
        <dbReference type="Proteomes" id="UP000075886"/>
    </source>
</evidence>
<feature type="region of interest" description="Disordered" evidence="1">
    <location>
        <begin position="208"/>
        <end position="272"/>
    </location>
</feature>
<feature type="region of interest" description="Disordered" evidence="1">
    <location>
        <begin position="61"/>
        <end position="151"/>
    </location>
</feature>
<reference evidence="3" key="1">
    <citation type="submission" date="2014-01" db="EMBL/GenBank/DDBJ databases">
        <title>The Genome Sequence of Anopheles farauti FAR1 (V2).</title>
        <authorList>
            <consortium name="The Broad Institute Genomics Platform"/>
            <person name="Neafsey D.E."/>
            <person name="Besansky N."/>
            <person name="Howell P."/>
            <person name="Walton C."/>
            <person name="Young S.K."/>
            <person name="Zeng Q."/>
            <person name="Gargeya S."/>
            <person name="Fitzgerald M."/>
            <person name="Haas B."/>
            <person name="Abouelleil A."/>
            <person name="Allen A.W."/>
            <person name="Alvarado L."/>
            <person name="Arachchi H.M."/>
            <person name="Berlin A.M."/>
            <person name="Chapman S.B."/>
            <person name="Gainer-Dewar J."/>
            <person name="Goldberg J."/>
            <person name="Griggs A."/>
            <person name="Gujja S."/>
            <person name="Hansen M."/>
            <person name="Howarth C."/>
            <person name="Imamovic A."/>
            <person name="Ireland A."/>
            <person name="Larimer J."/>
            <person name="McCowan C."/>
            <person name="Murphy C."/>
            <person name="Pearson M."/>
            <person name="Poon T.W."/>
            <person name="Priest M."/>
            <person name="Roberts A."/>
            <person name="Saif S."/>
            <person name="Shea T."/>
            <person name="Sisk P."/>
            <person name="Sykes S."/>
            <person name="Wortman J."/>
            <person name="Nusbaum C."/>
            <person name="Birren B."/>
        </authorList>
    </citation>
    <scope>NUCLEOTIDE SEQUENCE [LARGE SCALE GENOMIC DNA]</scope>
    <source>
        <strain evidence="3">FAR1</strain>
    </source>
</reference>
<feature type="compositionally biased region" description="Low complexity" evidence="1">
    <location>
        <begin position="107"/>
        <end position="122"/>
    </location>
</feature>
<name>A0A182QC54_9DIPT</name>